<evidence type="ECO:0008006" key="3">
    <source>
        <dbReference type="Google" id="ProtNLM"/>
    </source>
</evidence>
<organism evidence="1 2">
    <name type="scientific">Lentzea miocenica</name>
    <dbReference type="NCBI Taxonomy" id="3095431"/>
    <lineage>
        <taxon>Bacteria</taxon>
        <taxon>Bacillati</taxon>
        <taxon>Actinomycetota</taxon>
        <taxon>Actinomycetes</taxon>
        <taxon>Pseudonocardiales</taxon>
        <taxon>Pseudonocardiaceae</taxon>
        <taxon>Lentzea</taxon>
    </lineage>
</organism>
<reference evidence="1 2" key="1">
    <citation type="submission" date="2023-11" db="EMBL/GenBank/DDBJ databases">
        <title>Lentzea sokolovensis, sp. nov., Lentzea kristufkii, sp. nov., and Lentzea miocenensis, sp. nov., rare actinobacteria from Sokolov Coal Basin, Miocene lacustrine sediment, Czech Republic.</title>
        <authorList>
            <person name="Lara A."/>
            <person name="Kotroba L."/>
            <person name="Nouioui I."/>
            <person name="Neumann-Schaal M."/>
            <person name="Mast Y."/>
            <person name="Chronakova A."/>
        </authorList>
    </citation>
    <scope>NUCLEOTIDE SEQUENCE [LARGE SCALE GENOMIC DNA]</scope>
    <source>
        <strain evidence="1 2">BCCO 10_0856</strain>
    </source>
</reference>
<sequence>MRPTERSTVDRRVLRGRIAEAIDGVEIPRPFEIGEFVRRLGKHRGRQIHLFAVELPTANDVRGLWLATGTEDFIFHELGTSRLHQENTILHEVAHMLLDHRGNGHLDEAQARVFFPDLDPQAVRDVFGRSAYSRVLEQEAEFGAAVLWDLIGRRLVPNRELDPASAAVVDRFDEVLGEVR</sequence>
<name>A0ABU4SV33_9PSEU</name>
<dbReference type="RefSeq" id="WP_319964775.1">
    <property type="nucleotide sequence ID" value="NZ_JAXAVW010000004.1"/>
</dbReference>
<proteinExistence type="predicted"/>
<accession>A0ABU4SV33</accession>
<protein>
    <recommendedName>
        <fullName evidence="3">IrrE N-terminal-like domain-containing protein</fullName>
    </recommendedName>
</protein>
<dbReference type="EMBL" id="JAXAVW010000004">
    <property type="protein sequence ID" value="MDX8029767.1"/>
    <property type="molecule type" value="Genomic_DNA"/>
</dbReference>
<dbReference type="Proteomes" id="UP001285521">
    <property type="component" value="Unassembled WGS sequence"/>
</dbReference>
<evidence type="ECO:0000313" key="1">
    <source>
        <dbReference type="EMBL" id="MDX8029767.1"/>
    </source>
</evidence>
<gene>
    <name evidence="1" type="ORF">SK803_06065</name>
</gene>
<comment type="caution">
    <text evidence="1">The sequence shown here is derived from an EMBL/GenBank/DDBJ whole genome shotgun (WGS) entry which is preliminary data.</text>
</comment>
<evidence type="ECO:0000313" key="2">
    <source>
        <dbReference type="Proteomes" id="UP001285521"/>
    </source>
</evidence>
<keyword evidence="2" id="KW-1185">Reference proteome</keyword>